<dbReference type="EC" id="2.7.7.65" evidence="1"/>
<dbReference type="Pfam" id="PF08668">
    <property type="entry name" value="HDOD"/>
    <property type="match status" value="1"/>
</dbReference>
<dbReference type="SUPFAM" id="SSF55073">
    <property type="entry name" value="Nucleotide cyclase"/>
    <property type="match status" value="1"/>
</dbReference>
<dbReference type="InterPro" id="IPR001789">
    <property type="entry name" value="Sig_transdc_resp-reg_receiver"/>
</dbReference>
<dbReference type="InterPro" id="IPR011006">
    <property type="entry name" value="CheY-like_superfamily"/>
</dbReference>
<dbReference type="InterPro" id="IPR050469">
    <property type="entry name" value="Diguanylate_Cyclase"/>
</dbReference>
<dbReference type="FunFam" id="3.30.70.270:FF:000001">
    <property type="entry name" value="Diguanylate cyclase domain protein"/>
    <property type="match status" value="1"/>
</dbReference>
<dbReference type="Pfam" id="PF00072">
    <property type="entry name" value="Response_reg"/>
    <property type="match status" value="1"/>
</dbReference>
<feature type="modified residue" description="4-aspartylphosphate" evidence="3">
    <location>
        <position position="389"/>
    </location>
</feature>
<dbReference type="PROSITE" id="PS50110">
    <property type="entry name" value="RESPONSE_REGULATORY"/>
    <property type="match status" value="1"/>
</dbReference>
<comment type="catalytic activity">
    <reaction evidence="2">
        <text>2 GTP = 3',3'-c-di-GMP + 2 diphosphate</text>
        <dbReference type="Rhea" id="RHEA:24898"/>
        <dbReference type="ChEBI" id="CHEBI:33019"/>
        <dbReference type="ChEBI" id="CHEBI:37565"/>
        <dbReference type="ChEBI" id="CHEBI:58805"/>
        <dbReference type="EC" id="2.7.7.65"/>
    </reaction>
</comment>
<proteinExistence type="predicted"/>
<dbReference type="SUPFAM" id="SSF52172">
    <property type="entry name" value="CheY-like"/>
    <property type="match status" value="1"/>
</dbReference>
<evidence type="ECO:0000313" key="7">
    <source>
        <dbReference type="EMBL" id="AWI75195.1"/>
    </source>
</evidence>
<dbReference type="EMBL" id="CP022187">
    <property type="protein sequence ID" value="AWI75195.1"/>
    <property type="molecule type" value="Genomic_DNA"/>
</dbReference>
<accession>A0A2U8GRS0</accession>
<protein>
    <recommendedName>
        <fullName evidence="1">diguanylate cyclase</fullName>
        <ecNumber evidence="1">2.7.7.65</ecNumber>
    </recommendedName>
</protein>
<dbReference type="SUPFAM" id="SSF109604">
    <property type="entry name" value="HD-domain/PDEase-like"/>
    <property type="match status" value="1"/>
</dbReference>
<evidence type="ECO:0000259" key="5">
    <source>
        <dbReference type="PROSITE" id="PS50887"/>
    </source>
</evidence>
<gene>
    <name evidence="7" type="ORF">CEW83_08180</name>
</gene>
<evidence type="ECO:0000259" key="4">
    <source>
        <dbReference type="PROSITE" id="PS50110"/>
    </source>
</evidence>
<dbReference type="GO" id="GO:0000160">
    <property type="term" value="P:phosphorelay signal transduction system"/>
    <property type="evidence" value="ECO:0007669"/>
    <property type="project" value="InterPro"/>
</dbReference>
<dbReference type="NCBIfam" id="TIGR00254">
    <property type="entry name" value="GGDEF"/>
    <property type="match status" value="1"/>
</dbReference>
<dbReference type="AlphaFoldDB" id="A0A2U8GRS0"/>
<feature type="domain" description="GGDEF" evidence="5">
    <location>
        <begin position="520"/>
        <end position="653"/>
    </location>
</feature>
<evidence type="ECO:0000256" key="1">
    <source>
        <dbReference type="ARBA" id="ARBA00012528"/>
    </source>
</evidence>
<sequence>MPPSIDMNRFAQLKATGDLPSPRGVALAIIRMTQSDDVSVAELARVIKGDPAFVGRIIKAANGLTGPQRRSVVSVQEALMVLGMPAVRTMALGFSLLSSYRKGACASFDYVRFWSSSLVMALSMQTLVQRLRVVAADEAFSVGLLARIGELAMATVYPVEYGRLLLEIQRNPDRRLLDLEREALAMTHRELGAAMLVDWGLPPVFSEPVRFFEQTERAAFAPESREATMMQCLVLSRAVAEICLAVEADQPALMGMVLKLALRLGYSRDEFVCACSDIARQWVEWGKLLQIDTVTPPQFSELCPGDGGDAGAAVKSGEDAAPEVSVAVEAAPQSPSAALRVLLVDDEASSRDQLREVLDGEGHRLFEVRPGQQVLEAVVELQPHMMVIDCGVFGAESERLIRALRATRVGRRMYILLLAPNDDDDRLIDAFESGADDFLLKPFRPKVLTARLHAGQRVVRLQQELERDREEVRHFAAELAISNRRLQEVALTDALTGFPNRRYAIDRMHQEWVTATRNRRPLSCMIIDLDGFKLINDTHGHDVGDMVLRQAADALREALRGQDVICRTGGDEFLVICPETGLTSAMICAERLRASVDALLIETGGPALELTVSIGVAMRDGAMADLDALIKQADRGAYMAKRQGRNRVASVQQPEAPA</sequence>
<evidence type="ECO:0000256" key="2">
    <source>
        <dbReference type="ARBA" id="ARBA00034247"/>
    </source>
</evidence>
<evidence type="ECO:0000259" key="6">
    <source>
        <dbReference type="PROSITE" id="PS51833"/>
    </source>
</evidence>
<dbReference type="KEGG" id="acom:CEW83_08180"/>
<organism evidence="7 8">
    <name type="scientific">Parazoarcus communis</name>
    <dbReference type="NCBI Taxonomy" id="41977"/>
    <lineage>
        <taxon>Bacteria</taxon>
        <taxon>Pseudomonadati</taxon>
        <taxon>Pseudomonadota</taxon>
        <taxon>Betaproteobacteria</taxon>
        <taxon>Rhodocyclales</taxon>
        <taxon>Zoogloeaceae</taxon>
        <taxon>Parazoarcus</taxon>
    </lineage>
</organism>
<dbReference type="Proteomes" id="UP000244930">
    <property type="component" value="Chromosome"/>
</dbReference>
<dbReference type="GO" id="GO:0052621">
    <property type="term" value="F:diguanylate cyclase activity"/>
    <property type="evidence" value="ECO:0007669"/>
    <property type="project" value="UniProtKB-EC"/>
</dbReference>
<dbReference type="InterPro" id="IPR043128">
    <property type="entry name" value="Rev_trsase/Diguanyl_cyclase"/>
</dbReference>
<keyword evidence="3" id="KW-0597">Phosphoprotein</keyword>
<evidence type="ECO:0000256" key="3">
    <source>
        <dbReference type="PROSITE-ProRule" id="PRU00169"/>
    </source>
</evidence>
<dbReference type="Pfam" id="PF00990">
    <property type="entry name" value="GGDEF"/>
    <property type="match status" value="1"/>
</dbReference>
<dbReference type="InterPro" id="IPR029787">
    <property type="entry name" value="Nucleotide_cyclase"/>
</dbReference>
<reference evidence="7 8" key="1">
    <citation type="submission" date="2017-06" db="EMBL/GenBank/DDBJ databases">
        <title>Azoarcus.</title>
        <authorList>
            <person name="Woo J.-H."/>
            <person name="Kim H.-S."/>
        </authorList>
    </citation>
    <scope>NUCLEOTIDE SEQUENCE [LARGE SCALE GENOMIC DNA]</scope>
    <source>
        <strain evidence="7 8">TSPY31</strain>
    </source>
</reference>
<dbReference type="InterPro" id="IPR000160">
    <property type="entry name" value="GGDEF_dom"/>
</dbReference>
<dbReference type="GO" id="GO:0005886">
    <property type="term" value="C:plasma membrane"/>
    <property type="evidence" value="ECO:0007669"/>
    <property type="project" value="TreeGrafter"/>
</dbReference>
<dbReference type="PANTHER" id="PTHR45138">
    <property type="entry name" value="REGULATORY COMPONENTS OF SENSORY TRANSDUCTION SYSTEM"/>
    <property type="match status" value="1"/>
</dbReference>
<dbReference type="PROSITE" id="PS50887">
    <property type="entry name" value="GGDEF"/>
    <property type="match status" value="1"/>
</dbReference>
<dbReference type="CDD" id="cd01949">
    <property type="entry name" value="GGDEF"/>
    <property type="match status" value="1"/>
</dbReference>
<dbReference type="RefSeq" id="WP_108948903.1">
    <property type="nucleotide sequence ID" value="NZ_CP022187.1"/>
</dbReference>
<dbReference type="PANTHER" id="PTHR45138:SF9">
    <property type="entry name" value="DIGUANYLATE CYCLASE DGCM-RELATED"/>
    <property type="match status" value="1"/>
</dbReference>
<feature type="domain" description="HDOD" evidence="6">
    <location>
        <begin position="19"/>
        <end position="215"/>
    </location>
</feature>
<dbReference type="SMART" id="SM00267">
    <property type="entry name" value="GGDEF"/>
    <property type="match status" value="1"/>
</dbReference>
<dbReference type="PROSITE" id="PS51833">
    <property type="entry name" value="HDOD"/>
    <property type="match status" value="1"/>
</dbReference>
<evidence type="ECO:0000313" key="8">
    <source>
        <dbReference type="Proteomes" id="UP000244930"/>
    </source>
</evidence>
<keyword evidence="8" id="KW-1185">Reference proteome</keyword>
<dbReference type="SMART" id="SM00448">
    <property type="entry name" value="REC"/>
    <property type="match status" value="1"/>
</dbReference>
<dbReference type="InterPro" id="IPR013976">
    <property type="entry name" value="HDOD"/>
</dbReference>
<dbReference type="Gene3D" id="3.30.70.270">
    <property type="match status" value="1"/>
</dbReference>
<dbReference type="GO" id="GO:1902201">
    <property type="term" value="P:negative regulation of bacterial-type flagellum-dependent cell motility"/>
    <property type="evidence" value="ECO:0007669"/>
    <property type="project" value="TreeGrafter"/>
</dbReference>
<dbReference type="GO" id="GO:0043709">
    <property type="term" value="P:cell adhesion involved in single-species biofilm formation"/>
    <property type="evidence" value="ECO:0007669"/>
    <property type="project" value="TreeGrafter"/>
</dbReference>
<dbReference type="Gene3D" id="1.10.3210.10">
    <property type="entry name" value="Hypothetical protein af1432"/>
    <property type="match status" value="1"/>
</dbReference>
<feature type="domain" description="Response regulatory" evidence="4">
    <location>
        <begin position="340"/>
        <end position="456"/>
    </location>
</feature>
<dbReference type="Gene3D" id="3.40.50.2300">
    <property type="match status" value="1"/>
</dbReference>
<name>A0A2U8GRS0_9RHOO</name>